<dbReference type="InterPro" id="IPR027417">
    <property type="entry name" value="P-loop_NTPase"/>
</dbReference>
<dbReference type="SUPFAM" id="SSF52540">
    <property type="entry name" value="P-loop containing nucleoside triphosphate hydrolases"/>
    <property type="match status" value="1"/>
</dbReference>
<dbReference type="PROSITE" id="PS00211">
    <property type="entry name" value="ABC_TRANSPORTER_1"/>
    <property type="match status" value="1"/>
</dbReference>
<evidence type="ECO:0000256" key="1">
    <source>
        <dbReference type="ARBA" id="ARBA00022448"/>
    </source>
</evidence>
<dbReference type="GO" id="GO:0005886">
    <property type="term" value="C:plasma membrane"/>
    <property type="evidence" value="ECO:0007669"/>
    <property type="project" value="TreeGrafter"/>
</dbReference>
<dbReference type="InterPro" id="IPR003593">
    <property type="entry name" value="AAA+_ATPase"/>
</dbReference>
<evidence type="ECO:0000313" key="5">
    <source>
        <dbReference type="EMBL" id="RLE11780.1"/>
    </source>
</evidence>
<comment type="caution">
    <text evidence="5">The sequence shown here is derived from an EMBL/GenBank/DDBJ whole genome shotgun (WGS) entry which is preliminary data.</text>
</comment>
<keyword evidence="1" id="KW-0813">Transport</keyword>
<dbReference type="InterPro" id="IPR017871">
    <property type="entry name" value="ABC_transporter-like_CS"/>
</dbReference>
<evidence type="ECO:0000256" key="2">
    <source>
        <dbReference type="ARBA" id="ARBA00022741"/>
    </source>
</evidence>
<dbReference type="GO" id="GO:0016887">
    <property type="term" value="F:ATP hydrolysis activity"/>
    <property type="evidence" value="ECO:0007669"/>
    <property type="project" value="InterPro"/>
</dbReference>
<dbReference type="InterPro" id="IPR032823">
    <property type="entry name" value="BCA_ABC_TP_C"/>
</dbReference>
<keyword evidence="3 5" id="KW-0067">ATP-binding</keyword>
<reference evidence="5 6" key="1">
    <citation type="submission" date="2018-06" db="EMBL/GenBank/DDBJ databases">
        <title>Extensive metabolic versatility and redundancy in microbially diverse, dynamic hydrothermal sediments.</title>
        <authorList>
            <person name="Dombrowski N."/>
            <person name="Teske A."/>
            <person name="Baker B.J."/>
        </authorList>
    </citation>
    <scope>NUCLEOTIDE SEQUENCE [LARGE SCALE GENOMIC DNA]</scope>
    <source>
        <strain evidence="5">B3_G15</strain>
    </source>
</reference>
<evidence type="ECO:0000256" key="3">
    <source>
        <dbReference type="ARBA" id="ARBA00022840"/>
    </source>
</evidence>
<dbReference type="Proteomes" id="UP000280417">
    <property type="component" value="Unassembled WGS sequence"/>
</dbReference>
<evidence type="ECO:0000259" key="4">
    <source>
        <dbReference type="PROSITE" id="PS50893"/>
    </source>
</evidence>
<feature type="domain" description="ABC transporter" evidence="4">
    <location>
        <begin position="1"/>
        <end position="214"/>
    </location>
</feature>
<dbReference type="Pfam" id="PF00005">
    <property type="entry name" value="ABC_tran"/>
    <property type="match status" value="1"/>
</dbReference>
<dbReference type="GO" id="GO:0005524">
    <property type="term" value="F:ATP binding"/>
    <property type="evidence" value="ECO:0007669"/>
    <property type="project" value="UniProtKB-KW"/>
</dbReference>
<feature type="non-terminal residue" evidence="5">
    <location>
        <position position="1"/>
    </location>
</feature>
<dbReference type="Pfam" id="PF12399">
    <property type="entry name" value="BCA_ABC_TP_C"/>
    <property type="match status" value="1"/>
</dbReference>
<proteinExistence type="predicted"/>
<organism evidence="5 6">
    <name type="scientific">Aerophobetes bacterium</name>
    <dbReference type="NCBI Taxonomy" id="2030807"/>
    <lineage>
        <taxon>Bacteria</taxon>
        <taxon>Candidatus Aerophobota</taxon>
    </lineage>
</organism>
<keyword evidence="2" id="KW-0547">Nucleotide-binding</keyword>
<dbReference type="PANTHER" id="PTHR45772">
    <property type="entry name" value="CONSERVED COMPONENT OF ABC TRANSPORTER FOR NATURAL AMINO ACIDS-RELATED"/>
    <property type="match status" value="1"/>
</dbReference>
<gene>
    <name evidence="5" type="ORF">DRJ04_07435</name>
</gene>
<dbReference type="InterPro" id="IPR051120">
    <property type="entry name" value="ABC_AA/LPS_Transport"/>
</dbReference>
<name>A0A662D7J8_UNCAE</name>
<protein>
    <submittedName>
        <fullName evidence="5">ABC transporter ATP-binding protein</fullName>
    </submittedName>
</protein>
<dbReference type="SMART" id="SM00382">
    <property type="entry name" value="AAA"/>
    <property type="match status" value="1"/>
</dbReference>
<dbReference type="PROSITE" id="PS50893">
    <property type="entry name" value="ABC_TRANSPORTER_2"/>
    <property type="match status" value="1"/>
</dbReference>
<dbReference type="EMBL" id="QMQA01000220">
    <property type="protein sequence ID" value="RLE11780.1"/>
    <property type="molecule type" value="Genomic_DNA"/>
</dbReference>
<dbReference type="Gene3D" id="3.40.50.300">
    <property type="entry name" value="P-loop containing nucleotide triphosphate hydrolases"/>
    <property type="match status" value="1"/>
</dbReference>
<dbReference type="CDD" id="cd03219">
    <property type="entry name" value="ABC_Mj1267_LivG_branched"/>
    <property type="match status" value="1"/>
</dbReference>
<dbReference type="InterPro" id="IPR003439">
    <property type="entry name" value="ABC_transporter-like_ATP-bd"/>
</dbReference>
<dbReference type="AlphaFoldDB" id="A0A662D7J8"/>
<accession>A0A662D7J8</accession>
<evidence type="ECO:0000313" key="6">
    <source>
        <dbReference type="Proteomes" id="UP000280417"/>
    </source>
</evidence>
<sequence length="216" mass="24448">ITSIIGPNGAGKTTFFNLLTGFYKPDEGRIFFKDEDITPLPVHKIIRRGISRSFQVLQLFENFTVMENVWIGVQAAKGYGKELFSSSELQDVREKTEEMIKKIGLSDKMNTLIKYLSHGERRMIDVIISLTSNPELLLLDEPMAGLASEERLRMSNFIKNLSENLTIIVVEHDMDVVFSISDKIAVMHQGELIAVGSPEEIRQNEQVQQAYLGEAR</sequence>